<keyword evidence="6" id="KW-1185">Reference proteome</keyword>
<evidence type="ECO:0000313" key="6">
    <source>
        <dbReference type="Proteomes" id="UP000645257"/>
    </source>
</evidence>
<comment type="caution">
    <text evidence="5">The sequence shown here is derived from an EMBL/GenBank/DDBJ whole genome shotgun (WGS) entry which is preliminary data.</text>
</comment>
<gene>
    <name evidence="5" type="ORF">GCM10011289_18180</name>
</gene>
<dbReference type="PROSITE" id="PS50110">
    <property type="entry name" value="RESPONSE_REGULATORY"/>
    <property type="match status" value="1"/>
</dbReference>
<proteinExistence type="predicted"/>
<protein>
    <submittedName>
        <fullName evidence="5">Response regulator</fullName>
    </submittedName>
</protein>
<dbReference type="RefSeq" id="WP_189533519.1">
    <property type="nucleotide sequence ID" value="NZ_BMYX01000009.1"/>
</dbReference>
<sequence length="120" mass="13256">MKVLIVDDQEVNRKLPLAILARRGVDAVAVTSCEEALSLLDEDSGFDCLLLDVSLPGMTGTELCHYLRTEHPERKLHIVAYTAHAFADERARIMDAGFDDLLIKPINRDGLLQSLGLALQ</sequence>
<evidence type="ECO:0000256" key="3">
    <source>
        <dbReference type="PROSITE-ProRule" id="PRU00169"/>
    </source>
</evidence>
<evidence type="ECO:0000259" key="4">
    <source>
        <dbReference type="PROSITE" id="PS50110"/>
    </source>
</evidence>
<dbReference type="AlphaFoldDB" id="A0A918P297"/>
<keyword evidence="1 3" id="KW-0597">Phosphoprotein</keyword>
<dbReference type="InterPro" id="IPR001789">
    <property type="entry name" value="Sig_transdc_resp-reg_receiver"/>
</dbReference>
<accession>A0A918P297</accession>
<keyword evidence="2" id="KW-0902">Two-component regulatory system</keyword>
<dbReference type="SMART" id="SM00448">
    <property type="entry name" value="REC"/>
    <property type="match status" value="1"/>
</dbReference>
<dbReference type="Pfam" id="PF00072">
    <property type="entry name" value="Response_reg"/>
    <property type="match status" value="1"/>
</dbReference>
<feature type="domain" description="Response regulatory" evidence="4">
    <location>
        <begin position="2"/>
        <end position="119"/>
    </location>
</feature>
<organism evidence="5 6">
    <name type="scientific">Paludibacterium paludis</name>
    <dbReference type="NCBI Taxonomy" id="1225769"/>
    <lineage>
        <taxon>Bacteria</taxon>
        <taxon>Pseudomonadati</taxon>
        <taxon>Pseudomonadota</taxon>
        <taxon>Betaproteobacteria</taxon>
        <taxon>Neisseriales</taxon>
        <taxon>Chromobacteriaceae</taxon>
        <taxon>Paludibacterium</taxon>
    </lineage>
</organism>
<feature type="modified residue" description="4-aspartylphosphate" evidence="3">
    <location>
        <position position="52"/>
    </location>
</feature>
<evidence type="ECO:0000313" key="5">
    <source>
        <dbReference type="EMBL" id="GGY15334.1"/>
    </source>
</evidence>
<evidence type="ECO:0000256" key="2">
    <source>
        <dbReference type="ARBA" id="ARBA00023012"/>
    </source>
</evidence>
<dbReference type="PANTHER" id="PTHR45339:SF1">
    <property type="entry name" value="HYBRID SIGNAL TRANSDUCTION HISTIDINE KINASE J"/>
    <property type="match status" value="1"/>
</dbReference>
<reference evidence="5" key="2">
    <citation type="submission" date="2020-09" db="EMBL/GenBank/DDBJ databases">
        <authorList>
            <person name="Sun Q."/>
            <person name="Kim S."/>
        </authorList>
    </citation>
    <scope>NUCLEOTIDE SEQUENCE</scope>
    <source>
        <strain evidence="5">KCTC 32182</strain>
    </source>
</reference>
<dbReference type="SUPFAM" id="SSF52172">
    <property type="entry name" value="CheY-like"/>
    <property type="match status" value="1"/>
</dbReference>
<dbReference type="PANTHER" id="PTHR45339">
    <property type="entry name" value="HYBRID SIGNAL TRANSDUCTION HISTIDINE KINASE J"/>
    <property type="match status" value="1"/>
</dbReference>
<dbReference type="CDD" id="cd17546">
    <property type="entry name" value="REC_hyHK_CKI1_RcsC-like"/>
    <property type="match status" value="1"/>
</dbReference>
<dbReference type="Gene3D" id="3.40.50.2300">
    <property type="match status" value="1"/>
</dbReference>
<dbReference type="GO" id="GO:0000160">
    <property type="term" value="P:phosphorelay signal transduction system"/>
    <property type="evidence" value="ECO:0007669"/>
    <property type="project" value="UniProtKB-KW"/>
</dbReference>
<name>A0A918P297_9NEIS</name>
<reference evidence="5" key="1">
    <citation type="journal article" date="2014" name="Int. J. Syst. Evol. Microbiol.">
        <title>Complete genome sequence of Corynebacterium casei LMG S-19264T (=DSM 44701T), isolated from a smear-ripened cheese.</title>
        <authorList>
            <consortium name="US DOE Joint Genome Institute (JGI-PGF)"/>
            <person name="Walter F."/>
            <person name="Albersmeier A."/>
            <person name="Kalinowski J."/>
            <person name="Ruckert C."/>
        </authorList>
    </citation>
    <scope>NUCLEOTIDE SEQUENCE</scope>
    <source>
        <strain evidence="5">KCTC 32182</strain>
    </source>
</reference>
<dbReference type="EMBL" id="BMYX01000009">
    <property type="protein sequence ID" value="GGY15334.1"/>
    <property type="molecule type" value="Genomic_DNA"/>
</dbReference>
<dbReference type="InterPro" id="IPR011006">
    <property type="entry name" value="CheY-like_superfamily"/>
</dbReference>
<evidence type="ECO:0000256" key="1">
    <source>
        <dbReference type="ARBA" id="ARBA00022553"/>
    </source>
</evidence>
<dbReference type="Proteomes" id="UP000645257">
    <property type="component" value="Unassembled WGS sequence"/>
</dbReference>